<accession>A0A6V8L1Z2</accession>
<proteinExistence type="predicted"/>
<reference evidence="1 2" key="2">
    <citation type="submission" date="2020-03" db="EMBL/GenBank/DDBJ databases">
        <authorList>
            <person name="Ichikawa N."/>
            <person name="Kimura A."/>
            <person name="Kitahashi Y."/>
            <person name="Uohara A."/>
        </authorList>
    </citation>
    <scope>NUCLEOTIDE SEQUENCE [LARGE SCALE GENOMIC DNA]</scope>
    <source>
        <strain evidence="1 2">NBRC 108638</strain>
    </source>
</reference>
<dbReference type="EMBL" id="BLPG01000001">
    <property type="protein sequence ID" value="GFJ88821.1"/>
    <property type="molecule type" value="Genomic_DNA"/>
</dbReference>
<evidence type="ECO:0000313" key="1">
    <source>
        <dbReference type="EMBL" id="GFJ88821.1"/>
    </source>
</evidence>
<evidence type="ECO:0000313" key="2">
    <source>
        <dbReference type="Proteomes" id="UP000482960"/>
    </source>
</evidence>
<gene>
    <name evidence="1" type="ORF">Prum_024630</name>
</gene>
<dbReference type="AlphaFoldDB" id="A0A6V8L1Z2"/>
<keyword evidence="2" id="KW-1185">Reference proteome</keyword>
<reference evidence="1 2" key="1">
    <citation type="submission" date="2020-03" db="EMBL/GenBank/DDBJ databases">
        <title>Whole genome shotgun sequence of Phytohabitans rumicis NBRC 108638.</title>
        <authorList>
            <person name="Komaki H."/>
            <person name="Tamura T."/>
        </authorList>
    </citation>
    <scope>NUCLEOTIDE SEQUENCE [LARGE SCALE GENOMIC DNA]</scope>
    <source>
        <strain evidence="1 2">NBRC 108638</strain>
    </source>
</reference>
<comment type="caution">
    <text evidence="1">The sequence shown here is derived from an EMBL/GenBank/DDBJ whole genome shotgun (WGS) entry which is preliminary data.</text>
</comment>
<dbReference type="Proteomes" id="UP000482960">
    <property type="component" value="Unassembled WGS sequence"/>
</dbReference>
<name>A0A6V8L1Z2_9ACTN</name>
<protein>
    <submittedName>
        <fullName evidence="1">Uncharacterized protein</fullName>
    </submittedName>
</protein>
<organism evidence="1 2">
    <name type="scientific">Phytohabitans rumicis</name>
    <dbReference type="NCBI Taxonomy" id="1076125"/>
    <lineage>
        <taxon>Bacteria</taxon>
        <taxon>Bacillati</taxon>
        <taxon>Actinomycetota</taxon>
        <taxon>Actinomycetes</taxon>
        <taxon>Micromonosporales</taxon>
        <taxon>Micromonosporaceae</taxon>
    </lineage>
</organism>
<sequence length="127" mass="13975">MRRRASGRDQTPDALLLEAFLEVDGYLVAFLLADRLADVRLDRQLVRAVAQRHERAPERVTVDRPRILTSPRVPKNSADSGQTTYVQPPLFGLFSSVAVNTLSMEITPLTGYVEAGGAISTSLRRPG</sequence>